<evidence type="ECO:0000256" key="9">
    <source>
        <dbReference type="SAM" id="Phobius"/>
    </source>
</evidence>
<dbReference type="PANTHER" id="PTHR14969:SF28">
    <property type="entry name" value="DIHYDROSPHINGOSINE 1-PHOSPHATE PHOSPHATASE LCB3-RELATED"/>
    <property type="match status" value="1"/>
</dbReference>
<dbReference type="AlphaFoldDB" id="A0A836GF70"/>
<dbReference type="SMART" id="SM00014">
    <property type="entry name" value="acidPPc"/>
    <property type="match status" value="1"/>
</dbReference>
<dbReference type="SUPFAM" id="SSF48317">
    <property type="entry name" value="Acid phosphatase/Vanadium-dependent haloperoxidase"/>
    <property type="match status" value="1"/>
</dbReference>
<protein>
    <recommendedName>
        <fullName evidence="10">Phosphatidic acid phosphatase type 2/haloperoxidase domain-containing protein</fullName>
    </recommendedName>
</protein>
<evidence type="ECO:0000313" key="11">
    <source>
        <dbReference type="EMBL" id="KAG5471054.1"/>
    </source>
</evidence>
<keyword evidence="2 9" id="KW-0812">Transmembrane</keyword>
<dbReference type="OrthoDB" id="301434at2759"/>
<evidence type="ECO:0000256" key="3">
    <source>
        <dbReference type="ARBA" id="ARBA00022801"/>
    </source>
</evidence>
<feature type="transmembrane region" description="Helical" evidence="9">
    <location>
        <begin position="402"/>
        <end position="422"/>
    </location>
</feature>
<dbReference type="Pfam" id="PF01569">
    <property type="entry name" value="PAP2"/>
    <property type="match status" value="1"/>
</dbReference>
<comment type="caution">
    <text evidence="11">The sequence shown here is derived from an EMBL/GenBank/DDBJ whole genome shotgun (WGS) entry which is preliminary data.</text>
</comment>
<dbReference type="PANTHER" id="PTHR14969">
    <property type="entry name" value="SPHINGOSINE-1-PHOSPHATE PHOSPHOHYDROLASE"/>
    <property type="match status" value="1"/>
</dbReference>
<dbReference type="GO" id="GO:0042392">
    <property type="term" value="F:sphingosine-1-phosphate phosphatase activity"/>
    <property type="evidence" value="ECO:0007669"/>
    <property type="project" value="TreeGrafter"/>
</dbReference>
<dbReference type="Proteomes" id="UP000674179">
    <property type="component" value="Chromosome 32"/>
</dbReference>
<dbReference type="GeneID" id="94169631"/>
<dbReference type="InterPro" id="IPR000326">
    <property type="entry name" value="PAP2/HPO"/>
</dbReference>
<evidence type="ECO:0000256" key="7">
    <source>
        <dbReference type="ARBA" id="ARBA00038324"/>
    </source>
</evidence>
<evidence type="ECO:0000256" key="6">
    <source>
        <dbReference type="ARBA" id="ARBA00023136"/>
    </source>
</evidence>
<dbReference type="GO" id="GO:0005789">
    <property type="term" value="C:endoplasmic reticulum membrane"/>
    <property type="evidence" value="ECO:0007669"/>
    <property type="project" value="UniProtKB-SubCell"/>
</dbReference>
<gene>
    <name evidence="11" type="ORF">CUR178_02361</name>
</gene>
<evidence type="ECO:0000256" key="2">
    <source>
        <dbReference type="ARBA" id="ARBA00022692"/>
    </source>
</evidence>
<dbReference type="InterPro" id="IPR036938">
    <property type="entry name" value="PAP2/HPO_sf"/>
</dbReference>
<feature type="region of interest" description="Disordered" evidence="8">
    <location>
        <begin position="1"/>
        <end position="22"/>
    </location>
</feature>
<reference evidence="11 12" key="1">
    <citation type="submission" date="2021-02" db="EMBL/GenBank/DDBJ databases">
        <title>Leishmania (Mundinia) enrietti genome sequencing and assembly.</title>
        <authorList>
            <person name="Almutairi H."/>
            <person name="Gatherer D."/>
        </authorList>
    </citation>
    <scope>NUCLEOTIDE SEQUENCE [LARGE SCALE GENOMIC DNA]</scope>
    <source>
        <strain evidence="11">CUR178</strain>
    </source>
</reference>
<proteinExistence type="inferred from homology"/>
<evidence type="ECO:0000259" key="10">
    <source>
        <dbReference type="SMART" id="SM00014"/>
    </source>
</evidence>
<keyword evidence="6 9" id="KW-0472">Membrane</keyword>
<name>A0A836GF70_LEIEN</name>
<keyword evidence="3" id="KW-0378">Hydrolase</keyword>
<dbReference type="KEGG" id="lenr:94169631"/>
<organism evidence="11 12">
    <name type="scientific">Leishmania enriettii</name>
    <dbReference type="NCBI Taxonomy" id="5663"/>
    <lineage>
        <taxon>Eukaryota</taxon>
        <taxon>Discoba</taxon>
        <taxon>Euglenozoa</taxon>
        <taxon>Kinetoplastea</taxon>
        <taxon>Metakinetoplastina</taxon>
        <taxon>Trypanosomatida</taxon>
        <taxon>Trypanosomatidae</taxon>
        <taxon>Leishmaniinae</taxon>
        <taxon>Leishmania</taxon>
    </lineage>
</organism>
<accession>A0A836GF70</accession>
<feature type="transmembrane region" description="Helical" evidence="9">
    <location>
        <begin position="462"/>
        <end position="481"/>
    </location>
</feature>
<feature type="compositionally biased region" description="Polar residues" evidence="8">
    <location>
        <begin position="1"/>
        <end position="20"/>
    </location>
</feature>
<feature type="transmembrane region" description="Helical" evidence="9">
    <location>
        <begin position="371"/>
        <end position="390"/>
    </location>
</feature>
<keyword evidence="12" id="KW-1185">Reference proteome</keyword>
<comment type="similarity">
    <text evidence="7">Belongs to the type 2 lipid phosphate phosphatase family.</text>
</comment>
<evidence type="ECO:0000256" key="5">
    <source>
        <dbReference type="ARBA" id="ARBA00022989"/>
    </source>
</evidence>
<sequence length="633" mass="69128">MLASTPVSRGQAADNSSVQEFSPLPSLVPARMTSASTIPAQEGVAATISVVGGGSNAIRNGDTASVAWCNHTNGGGGPSPNATLNGRSRLTSLSIVVEGSDREEERRLSTCAINSYSLGKDATQGGCAVEPAIAAPTAAVTVAPSSSAVMGSSPPTACENLVQWRRPKRQVVFREWYTSRYCNEQQVRWIERMQHACRPLQPLLVRYFQLWSWTGEAEFYTLLLPTTVWLGNPLSGVHIASLLFLGQYVTGTLKDSVCCPRPPCPPLQLRGKRETHVSEYGFPSTHSCHSVVFSFFLYCELACTFPENALWCWLTAACFFANVSFSRIYLGMHWISDVVGGAAVALFIILFHVAFLSRWEAYILERADAPWWAYALVYVTLHLLSMAYATPHDPCPCYVDSLRFTGSIMGSTVGFWGFYSIYGTLAARPKPDRVLDVMLSFSFMIQWLVCMVIVIGSKELSSLIAGVALKVVFKFLSGVYATRLPKPLRKPYLLMAKVIGLTTLDNGRGSRPYIPIAADSSSSFGQGGGETDILAQDGKITAAAVGRSTPNARIGTEAAGEPDGYFNSYQVWSLRTHRHWWLWDVHRSTVSYAVTGFVITFACQVLLREGFGVGQERIGPAGHRLQPRAPAPE</sequence>
<dbReference type="RefSeq" id="XP_067690224.1">
    <property type="nucleotide sequence ID" value="XM_067834121.1"/>
</dbReference>
<feature type="transmembrane region" description="Helical" evidence="9">
    <location>
        <begin position="434"/>
        <end position="456"/>
    </location>
</feature>
<keyword evidence="4" id="KW-0256">Endoplasmic reticulum</keyword>
<evidence type="ECO:0000256" key="4">
    <source>
        <dbReference type="ARBA" id="ARBA00022824"/>
    </source>
</evidence>
<dbReference type="EMBL" id="JAFHKP010000032">
    <property type="protein sequence ID" value="KAG5471054.1"/>
    <property type="molecule type" value="Genomic_DNA"/>
</dbReference>
<dbReference type="Gene3D" id="1.20.144.10">
    <property type="entry name" value="Phosphatidic acid phosphatase type 2/haloperoxidase"/>
    <property type="match status" value="1"/>
</dbReference>
<keyword evidence="5 9" id="KW-1133">Transmembrane helix</keyword>
<comment type="subcellular location">
    <subcellularLocation>
        <location evidence="1">Endoplasmic reticulum membrane</location>
        <topology evidence="1">Multi-pass membrane protein</topology>
    </subcellularLocation>
</comment>
<feature type="transmembrane region" description="Helical" evidence="9">
    <location>
        <begin position="338"/>
        <end position="359"/>
    </location>
</feature>
<evidence type="ECO:0000256" key="1">
    <source>
        <dbReference type="ARBA" id="ARBA00004477"/>
    </source>
</evidence>
<evidence type="ECO:0000313" key="12">
    <source>
        <dbReference type="Proteomes" id="UP000674179"/>
    </source>
</evidence>
<feature type="domain" description="Phosphatidic acid phosphatase type 2/haloperoxidase" evidence="10">
    <location>
        <begin position="237"/>
        <end position="353"/>
    </location>
</feature>
<evidence type="ECO:0000256" key="8">
    <source>
        <dbReference type="SAM" id="MobiDB-lite"/>
    </source>
</evidence>